<evidence type="ECO:0000313" key="6">
    <source>
        <dbReference type="EMBL" id="SFL61908.1"/>
    </source>
</evidence>
<sequence>MHFLYNLLVTLLVVLATPVFIFRFIREEGFGRRLRQSFGFIPEEELAPVLQKDCIWLHAASVGEIVAASPIIKEISHELPDKPILISVVTSSGYDMAKRIIKDADSIIFFPLDLPYLSHSVVKRVRPSVFLLVETELWPNFLKAARNFSIPVMMVNGRISDKSVERYHYMRSILKSMLNTVEKFCMQSTIDAQYIIRLGADVQRVVVTGNTKFDQTYTNVTHEEQQALRQGMGIEDSVPVIVAGSTHPGEEEILLVAFQKIRESYPSAKLLIAPRDIIRSEEIVNLAATYGFTGILRTKFSQQLCAQHDIIVLDTIGELGKVYSIGAAIYVGGSLVPKGGHNILEPAAHGKPILVGPHMFNFKETYALFSGRQACVTVYDAETLGTTFLELLNNEELRLTMSQETFTIIEENRGASRKSVMYLKELLGRIN</sequence>
<dbReference type="Proteomes" id="UP000199520">
    <property type="component" value="Unassembled WGS sequence"/>
</dbReference>
<comment type="similarity">
    <text evidence="4">Belongs to the glycosyltransferase group 1 family.</text>
</comment>
<dbReference type="EMBL" id="FOTS01000011">
    <property type="protein sequence ID" value="SFL61908.1"/>
    <property type="molecule type" value="Genomic_DNA"/>
</dbReference>
<comment type="pathway">
    <text evidence="4">Bacterial outer membrane biogenesis; LPS core biosynthesis.</text>
</comment>
<dbReference type="GO" id="GO:0005886">
    <property type="term" value="C:plasma membrane"/>
    <property type="evidence" value="ECO:0007669"/>
    <property type="project" value="UniProtKB-SubCell"/>
</dbReference>
<dbReference type="UniPathway" id="UPA00958"/>
<dbReference type="InterPro" id="IPR007507">
    <property type="entry name" value="Glycos_transf_N"/>
</dbReference>
<dbReference type="InterPro" id="IPR038107">
    <property type="entry name" value="Glycos_transf_N_sf"/>
</dbReference>
<proteinExistence type="inferred from homology"/>
<comment type="subcellular location">
    <subcellularLocation>
        <location evidence="4">Cell membrane</location>
    </subcellularLocation>
</comment>
<keyword evidence="4" id="KW-0448">Lipopolysaccharide biosynthesis</keyword>
<keyword evidence="1 4" id="KW-0808">Transferase</keyword>
<comment type="catalytic activity">
    <reaction evidence="4">
        <text>lipid IVA (E. coli) + CMP-3-deoxy-beta-D-manno-octulosonate = alpha-Kdo-(2-&gt;6)-lipid IVA (E. coli) + CMP + H(+)</text>
        <dbReference type="Rhea" id="RHEA:28066"/>
        <dbReference type="ChEBI" id="CHEBI:15378"/>
        <dbReference type="ChEBI" id="CHEBI:58603"/>
        <dbReference type="ChEBI" id="CHEBI:60364"/>
        <dbReference type="ChEBI" id="CHEBI:60377"/>
        <dbReference type="ChEBI" id="CHEBI:85987"/>
        <dbReference type="EC" id="2.4.99.12"/>
    </reaction>
</comment>
<keyword evidence="4" id="KW-0812">Transmembrane</keyword>
<evidence type="ECO:0000313" key="7">
    <source>
        <dbReference type="Proteomes" id="UP000199520"/>
    </source>
</evidence>
<dbReference type="PANTHER" id="PTHR42755">
    <property type="entry name" value="3-DEOXY-MANNO-OCTULOSONATE CYTIDYLYLTRANSFERASE"/>
    <property type="match status" value="1"/>
</dbReference>
<feature type="site" description="Transition state stabilizer" evidence="3">
    <location>
        <position position="212"/>
    </location>
</feature>
<dbReference type="Pfam" id="PF04413">
    <property type="entry name" value="Glycos_transf_N"/>
    <property type="match status" value="1"/>
</dbReference>
<evidence type="ECO:0000256" key="2">
    <source>
        <dbReference type="PIRSR" id="PIRSR639901-1"/>
    </source>
</evidence>
<dbReference type="Gene3D" id="3.40.50.11720">
    <property type="entry name" value="3-Deoxy-D-manno-octulosonic-acid transferase, N-terminal domain"/>
    <property type="match status" value="1"/>
</dbReference>
<feature type="active site" description="Proton acceptor" evidence="2">
    <location>
        <position position="64"/>
    </location>
</feature>
<evidence type="ECO:0000256" key="3">
    <source>
        <dbReference type="PIRSR" id="PIRSR639901-2"/>
    </source>
</evidence>
<dbReference type="GO" id="GO:0043842">
    <property type="term" value="F:Kdo transferase activity"/>
    <property type="evidence" value="ECO:0007669"/>
    <property type="project" value="UniProtKB-EC"/>
</dbReference>
<reference evidence="7" key="1">
    <citation type="submission" date="2016-10" db="EMBL/GenBank/DDBJ databases">
        <authorList>
            <person name="Varghese N."/>
            <person name="Submissions S."/>
        </authorList>
    </citation>
    <scope>NUCLEOTIDE SEQUENCE [LARGE SCALE GENOMIC DNA]</scope>
    <source>
        <strain evidence="7">DSM 13327</strain>
    </source>
</reference>
<dbReference type="AlphaFoldDB" id="A0A1I4J5M6"/>
<gene>
    <name evidence="6" type="ORF">SAMN04490355_101118</name>
</gene>
<feature type="site" description="Transition state stabilizer" evidence="3">
    <location>
        <position position="134"/>
    </location>
</feature>
<dbReference type="GO" id="GO:0009244">
    <property type="term" value="P:lipopolysaccharide core region biosynthetic process"/>
    <property type="evidence" value="ECO:0007669"/>
    <property type="project" value="UniProtKB-UniRule"/>
</dbReference>
<protein>
    <recommendedName>
        <fullName evidence="4">3-deoxy-D-manno-octulosonic acid transferase</fullName>
        <shortName evidence="4">Kdo transferase</shortName>
        <ecNumber evidence="4">2.4.99.12</ecNumber>
    </recommendedName>
    <alternativeName>
        <fullName evidence="4">Lipid IV(A) 3-deoxy-D-manno-octulosonic acid transferase</fullName>
    </alternativeName>
</protein>
<keyword evidence="4" id="KW-0472">Membrane</keyword>
<accession>A0A1I4J5M6</accession>
<dbReference type="EC" id="2.4.99.12" evidence="4"/>
<keyword evidence="7" id="KW-1185">Reference proteome</keyword>
<dbReference type="PANTHER" id="PTHR42755:SF1">
    <property type="entry name" value="3-DEOXY-D-MANNO-OCTULOSONIC ACID TRANSFERASE, MITOCHONDRIAL-RELATED"/>
    <property type="match status" value="1"/>
</dbReference>
<dbReference type="Gene3D" id="3.40.50.2000">
    <property type="entry name" value="Glycogen Phosphorylase B"/>
    <property type="match status" value="1"/>
</dbReference>
<dbReference type="RefSeq" id="WP_090934673.1">
    <property type="nucleotide sequence ID" value="NZ_FOTS01000011.1"/>
</dbReference>
<comment type="function">
    <text evidence="4">Involved in lipopolysaccharide (LPS) biosynthesis. Catalyzes the transfer of 3-deoxy-D-manno-octulosonate (Kdo) residue(s) from CMP-Kdo to lipid IV(A), the tetraacyldisaccharide-1,4'-bisphosphate precursor of lipid A.</text>
</comment>
<dbReference type="OrthoDB" id="9789797at2"/>
<dbReference type="SUPFAM" id="SSF53756">
    <property type="entry name" value="UDP-Glycosyltransferase/glycogen phosphorylase"/>
    <property type="match status" value="1"/>
</dbReference>
<evidence type="ECO:0000256" key="4">
    <source>
        <dbReference type="RuleBase" id="RU365103"/>
    </source>
</evidence>
<keyword evidence="4" id="KW-1003">Cell membrane</keyword>
<dbReference type="STRING" id="1123291.SAMN04490355_101118"/>
<feature type="domain" description="3-deoxy-D-manno-octulosonic-acid transferase N-terminal" evidence="5">
    <location>
        <begin position="33"/>
        <end position="215"/>
    </location>
</feature>
<dbReference type="InterPro" id="IPR039901">
    <property type="entry name" value="Kdotransferase"/>
</dbReference>
<organism evidence="6 7">
    <name type="scientific">Pelosinus propionicus DSM 13327</name>
    <dbReference type="NCBI Taxonomy" id="1123291"/>
    <lineage>
        <taxon>Bacteria</taxon>
        <taxon>Bacillati</taxon>
        <taxon>Bacillota</taxon>
        <taxon>Negativicutes</taxon>
        <taxon>Selenomonadales</taxon>
        <taxon>Sporomusaceae</taxon>
        <taxon>Pelosinus</taxon>
    </lineage>
</organism>
<feature type="transmembrane region" description="Helical" evidence="4">
    <location>
        <begin position="6"/>
        <end position="25"/>
    </location>
</feature>
<keyword evidence="4" id="KW-1133">Transmembrane helix</keyword>
<dbReference type="GO" id="GO:0009245">
    <property type="term" value="P:lipid A biosynthetic process"/>
    <property type="evidence" value="ECO:0007669"/>
    <property type="project" value="TreeGrafter"/>
</dbReference>
<evidence type="ECO:0000256" key="1">
    <source>
        <dbReference type="ARBA" id="ARBA00022679"/>
    </source>
</evidence>
<evidence type="ECO:0000259" key="5">
    <source>
        <dbReference type="Pfam" id="PF04413"/>
    </source>
</evidence>
<name>A0A1I4J5M6_9FIRM</name>